<reference evidence="1 2" key="1">
    <citation type="submission" date="2019-03" db="EMBL/GenBank/DDBJ databases">
        <title>Genomic Encyclopedia of Type Strains, Phase IV (KMG-IV): sequencing the most valuable type-strain genomes for metagenomic binning, comparative biology and taxonomic classification.</title>
        <authorList>
            <person name="Goeker M."/>
        </authorList>
    </citation>
    <scope>NUCLEOTIDE SEQUENCE [LARGE SCALE GENOMIC DNA]</scope>
    <source>
        <strain evidence="1 2">DSM 18555</strain>
    </source>
</reference>
<accession>A0A4R6G5S9</accession>
<dbReference type="EMBL" id="SNWF01000005">
    <property type="protein sequence ID" value="TDN89817.1"/>
    <property type="molecule type" value="Genomic_DNA"/>
</dbReference>
<organism evidence="1 2">
    <name type="scientific">Herminiimonas fonticola</name>
    <dbReference type="NCBI Taxonomy" id="303380"/>
    <lineage>
        <taxon>Bacteria</taxon>
        <taxon>Pseudomonadati</taxon>
        <taxon>Pseudomonadota</taxon>
        <taxon>Betaproteobacteria</taxon>
        <taxon>Burkholderiales</taxon>
        <taxon>Oxalobacteraceae</taxon>
        <taxon>Herminiimonas</taxon>
    </lineage>
</organism>
<protein>
    <submittedName>
        <fullName evidence="1">Uncharacterized protein</fullName>
    </submittedName>
</protein>
<evidence type="ECO:0000313" key="1">
    <source>
        <dbReference type="EMBL" id="TDN89817.1"/>
    </source>
</evidence>
<name>A0A4R6G5S9_9BURK</name>
<dbReference type="Proteomes" id="UP000294737">
    <property type="component" value="Unassembled WGS sequence"/>
</dbReference>
<proteinExistence type="predicted"/>
<evidence type="ECO:0000313" key="2">
    <source>
        <dbReference type="Proteomes" id="UP000294737"/>
    </source>
</evidence>
<keyword evidence="2" id="KW-1185">Reference proteome</keyword>
<comment type="caution">
    <text evidence="1">The sequence shown here is derived from an EMBL/GenBank/DDBJ whole genome shotgun (WGS) entry which is preliminary data.</text>
</comment>
<dbReference type="RefSeq" id="WP_162845891.1">
    <property type="nucleotide sequence ID" value="NZ_PTLZ01000002.1"/>
</dbReference>
<sequence>MKRLYTLFICTIATIGALFVILNPITVSAETSQNGIVEQAQINTLVAMATPPYKW</sequence>
<dbReference type="AlphaFoldDB" id="A0A4R6G5S9"/>
<gene>
    <name evidence="1" type="ORF">EV677_1879</name>
</gene>